<sequence>IHSLLIKAILYFYLILRIFNAHIILSQQHNRVTYV</sequence>
<feature type="transmembrane region" description="Helical" evidence="1">
    <location>
        <begin position="6"/>
        <end position="25"/>
    </location>
</feature>
<evidence type="ECO:0000256" key="1">
    <source>
        <dbReference type="SAM" id="Phobius"/>
    </source>
</evidence>
<dbReference type="AlphaFoldDB" id="A0A382YMW2"/>
<accession>A0A382YMW2</accession>
<keyword evidence="1" id="KW-0472">Membrane</keyword>
<dbReference type="EMBL" id="UINC01177168">
    <property type="protein sequence ID" value="SVD84657.1"/>
    <property type="molecule type" value="Genomic_DNA"/>
</dbReference>
<name>A0A382YMW2_9ZZZZ</name>
<proteinExistence type="predicted"/>
<reference evidence="2" key="1">
    <citation type="submission" date="2018-05" db="EMBL/GenBank/DDBJ databases">
        <authorList>
            <person name="Lanie J.A."/>
            <person name="Ng W.-L."/>
            <person name="Kazmierczak K.M."/>
            <person name="Andrzejewski T.M."/>
            <person name="Davidsen T.M."/>
            <person name="Wayne K.J."/>
            <person name="Tettelin H."/>
            <person name="Glass J.I."/>
            <person name="Rusch D."/>
            <person name="Podicherti R."/>
            <person name="Tsui H.-C.T."/>
            <person name="Winkler M.E."/>
        </authorList>
    </citation>
    <scope>NUCLEOTIDE SEQUENCE</scope>
</reference>
<gene>
    <name evidence="2" type="ORF">METZ01_LOCUS437511</name>
</gene>
<protein>
    <submittedName>
        <fullName evidence="2">Uncharacterized protein</fullName>
    </submittedName>
</protein>
<feature type="non-terminal residue" evidence="2">
    <location>
        <position position="1"/>
    </location>
</feature>
<keyword evidence="1" id="KW-0812">Transmembrane</keyword>
<organism evidence="2">
    <name type="scientific">marine metagenome</name>
    <dbReference type="NCBI Taxonomy" id="408172"/>
    <lineage>
        <taxon>unclassified sequences</taxon>
        <taxon>metagenomes</taxon>
        <taxon>ecological metagenomes</taxon>
    </lineage>
</organism>
<evidence type="ECO:0000313" key="2">
    <source>
        <dbReference type="EMBL" id="SVD84657.1"/>
    </source>
</evidence>
<keyword evidence="1" id="KW-1133">Transmembrane helix</keyword>